<dbReference type="PANTHER" id="PTHR24171">
    <property type="entry name" value="ANKYRIN REPEAT DOMAIN-CONTAINING PROTEIN 39-RELATED"/>
    <property type="match status" value="1"/>
</dbReference>
<dbReference type="Gene3D" id="1.25.40.20">
    <property type="entry name" value="Ankyrin repeat-containing domain"/>
    <property type="match status" value="1"/>
</dbReference>
<dbReference type="Proteomes" id="UP000320735">
    <property type="component" value="Unassembled WGS sequence"/>
</dbReference>
<accession>A0A5C6BBJ1</accession>
<keyword evidence="5" id="KW-1185">Reference proteome</keyword>
<comment type="caution">
    <text evidence="4">The sequence shown here is derived from an EMBL/GenBank/DDBJ whole genome shotgun (WGS) entry which is preliminary data.</text>
</comment>
<keyword evidence="1" id="KW-0677">Repeat</keyword>
<feature type="repeat" description="ANK" evidence="3">
    <location>
        <begin position="131"/>
        <end position="163"/>
    </location>
</feature>
<protein>
    <submittedName>
        <fullName evidence="4">Ankyrin repeats (3 copies)</fullName>
    </submittedName>
</protein>
<dbReference type="AlphaFoldDB" id="A0A5C6BBJ1"/>
<evidence type="ECO:0000313" key="5">
    <source>
        <dbReference type="Proteomes" id="UP000320735"/>
    </source>
</evidence>
<keyword evidence="2 3" id="KW-0040">ANK repeat</keyword>
<organism evidence="4 5">
    <name type="scientific">Symmachiella macrocystis</name>
    <dbReference type="NCBI Taxonomy" id="2527985"/>
    <lineage>
        <taxon>Bacteria</taxon>
        <taxon>Pseudomonadati</taxon>
        <taxon>Planctomycetota</taxon>
        <taxon>Planctomycetia</taxon>
        <taxon>Planctomycetales</taxon>
        <taxon>Planctomycetaceae</taxon>
        <taxon>Symmachiella</taxon>
    </lineage>
</organism>
<evidence type="ECO:0000256" key="2">
    <source>
        <dbReference type="ARBA" id="ARBA00023043"/>
    </source>
</evidence>
<evidence type="ECO:0000313" key="4">
    <source>
        <dbReference type="EMBL" id="TWU09453.1"/>
    </source>
</evidence>
<dbReference type="SUPFAM" id="SSF48403">
    <property type="entry name" value="Ankyrin repeat"/>
    <property type="match status" value="1"/>
</dbReference>
<dbReference type="InterPro" id="IPR002110">
    <property type="entry name" value="Ankyrin_rpt"/>
</dbReference>
<dbReference type="EMBL" id="SJPP01000002">
    <property type="protein sequence ID" value="TWU09453.1"/>
    <property type="molecule type" value="Genomic_DNA"/>
</dbReference>
<dbReference type="PROSITE" id="PS50088">
    <property type="entry name" value="ANK_REPEAT"/>
    <property type="match status" value="1"/>
</dbReference>
<dbReference type="Pfam" id="PF12796">
    <property type="entry name" value="Ank_2"/>
    <property type="match status" value="1"/>
</dbReference>
<evidence type="ECO:0000256" key="3">
    <source>
        <dbReference type="PROSITE-ProRule" id="PRU00023"/>
    </source>
</evidence>
<dbReference type="RefSeq" id="WP_146373144.1">
    <property type="nucleotide sequence ID" value="NZ_SJPP01000002.1"/>
</dbReference>
<reference evidence="4 5" key="1">
    <citation type="submission" date="2019-02" db="EMBL/GenBank/DDBJ databases">
        <title>Deep-cultivation of Planctomycetes and their phenomic and genomic characterization uncovers novel biology.</title>
        <authorList>
            <person name="Wiegand S."/>
            <person name="Jogler M."/>
            <person name="Boedeker C."/>
            <person name="Pinto D."/>
            <person name="Vollmers J."/>
            <person name="Rivas-Marin E."/>
            <person name="Kohn T."/>
            <person name="Peeters S.H."/>
            <person name="Heuer A."/>
            <person name="Rast P."/>
            <person name="Oberbeckmann S."/>
            <person name="Bunk B."/>
            <person name="Jeske O."/>
            <person name="Meyerdierks A."/>
            <person name="Storesund J.E."/>
            <person name="Kallscheuer N."/>
            <person name="Luecker S."/>
            <person name="Lage O.M."/>
            <person name="Pohl T."/>
            <person name="Merkel B.J."/>
            <person name="Hornburger P."/>
            <person name="Mueller R.-W."/>
            <person name="Bruemmer F."/>
            <person name="Labrenz M."/>
            <person name="Spormann A.M."/>
            <person name="Op Den Camp H."/>
            <person name="Overmann J."/>
            <person name="Amann R."/>
            <person name="Jetten M.S.M."/>
            <person name="Mascher T."/>
            <person name="Medema M.H."/>
            <person name="Devos D.P."/>
            <person name="Kaster A.-K."/>
            <person name="Ovreas L."/>
            <person name="Rohde M."/>
            <person name="Galperin M.Y."/>
            <person name="Jogler C."/>
        </authorList>
    </citation>
    <scope>NUCLEOTIDE SEQUENCE [LARGE SCALE GENOMIC DNA]</scope>
    <source>
        <strain evidence="4 5">CA54</strain>
    </source>
</reference>
<dbReference type="OrthoDB" id="275927at2"/>
<sequence>MHEMSETIQQLVTFAKQLEPARGYFGPETLVDLLEQDSYALNSFRSLFDGVTAEQLDHLEDQEEYGWIIAGAADELDLLPDDPRLFKTDSELAGIPAGELLGELCSACIVNDVNAVEYLANRIDVNQLDHNKQLALGYAVGNNNVEYVKTLLANGADPNSIQNWGNTTMHDCASTVSSKQIWQLLIQHGGNPDLQNDEGKTAIDLLRETGRSDWMA</sequence>
<name>A0A5C6BBJ1_9PLAN</name>
<gene>
    <name evidence="4" type="ORF">CA54_46950</name>
</gene>
<evidence type="ECO:0000256" key="1">
    <source>
        <dbReference type="ARBA" id="ARBA00022737"/>
    </source>
</evidence>
<dbReference type="InterPro" id="IPR036770">
    <property type="entry name" value="Ankyrin_rpt-contain_sf"/>
</dbReference>
<proteinExistence type="predicted"/>
<dbReference type="SMART" id="SM00248">
    <property type="entry name" value="ANK"/>
    <property type="match status" value="2"/>
</dbReference>